<evidence type="ECO:0000256" key="4">
    <source>
        <dbReference type="ARBA" id="ARBA00022777"/>
    </source>
</evidence>
<dbReference type="EMBL" id="LAYJ01000102">
    <property type="protein sequence ID" value="KKI50715.1"/>
    <property type="molecule type" value="Genomic_DNA"/>
</dbReference>
<gene>
    <name evidence="10" type="ORF">CHK_1830</name>
</gene>
<dbReference type="RefSeq" id="WP_046443687.1">
    <property type="nucleotide sequence ID" value="NZ_LAYJ01000102.1"/>
</dbReference>
<dbReference type="InterPro" id="IPR018485">
    <property type="entry name" value="FGGY_C"/>
</dbReference>
<feature type="domain" description="Carbohydrate kinase FGGY N-terminal" evidence="8">
    <location>
        <begin position="6"/>
        <end position="246"/>
    </location>
</feature>
<name>A0A0M2NKE2_9FIRM</name>
<evidence type="ECO:0000259" key="9">
    <source>
        <dbReference type="Pfam" id="PF02782"/>
    </source>
</evidence>
<evidence type="ECO:0000259" key="8">
    <source>
        <dbReference type="Pfam" id="PF00370"/>
    </source>
</evidence>
<evidence type="ECO:0000313" key="10">
    <source>
        <dbReference type="EMBL" id="KKI50715.1"/>
    </source>
</evidence>
<dbReference type="PATRIC" id="fig|270498.16.peg.1097"/>
<keyword evidence="4 10" id="KW-0418">Kinase</keyword>
<dbReference type="EC" id="2.7.1.5" evidence="10"/>
<keyword evidence="7" id="KW-0684">Rhamnose metabolism</keyword>
<organism evidence="10 11">
    <name type="scientific">Christensenella hongkongensis</name>
    <dbReference type="NCBI Taxonomy" id="270498"/>
    <lineage>
        <taxon>Bacteria</taxon>
        <taxon>Bacillati</taxon>
        <taxon>Bacillota</taxon>
        <taxon>Clostridia</taxon>
        <taxon>Christensenellales</taxon>
        <taxon>Christensenellaceae</taxon>
        <taxon>Christensenella</taxon>
    </lineage>
</organism>
<dbReference type="PANTHER" id="PTHR10196:SF93">
    <property type="entry name" value="L-RHAMNULOKINASE"/>
    <property type="match status" value="1"/>
</dbReference>
<dbReference type="GO" id="GO:0019301">
    <property type="term" value="P:rhamnose catabolic process"/>
    <property type="evidence" value="ECO:0007669"/>
    <property type="project" value="InterPro"/>
</dbReference>
<evidence type="ECO:0000256" key="7">
    <source>
        <dbReference type="ARBA" id="ARBA00023308"/>
    </source>
</evidence>
<feature type="domain" description="Carbohydrate kinase FGGY C-terminal" evidence="9">
    <location>
        <begin position="259"/>
        <end position="450"/>
    </location>
</feature>
<accession>A0A0M2NKE2</accession>
<keyword evidence="3" id="KW-0547">Nucleotide-binding</keyword>
<keyword evidence="2 10" id="KW-0808">Transferase</keyword>
<dbReference type="STRING" id="270498.CHK_1830"/>
<proteinExistence type="inferred from homology"/>
<evidence type="ECO:0000256" key="3">
    <source>
        <dbReference type="ARBA" id="ARBA00022741"/>
    </source>
</evidence>
<evidence type="ECO:0000256" key="1">
    <source>
        <dbReference type="ARBA" id="ARBA00009156"/>
    </source>
</evidence>
<dbReference type="GO" id="GO:0005524">
    <property type="term" value="F:ATP binding"/>
    <property type="evidence" value="ECO:0007669"/>
    <property type="project" value="UniProtKB-KW"/>
</dbReference>
<evidence type="ECO:0000256" key="2">
    <source>
        <dbReference type="ARBA" id="ARBA00022679"/>
    </source>
</evidence>
<dbReference type="PANTHER" id="PTHR10196">
    <property type="entry name" value="SUGAR KINASE"/>
    <property type="match status" value="1"/>
</dbReference>
<dbReference type="InterPro" id="IPR013449">
    <property type="entry name" value="Rhamnulokinase"/>
</dbReference>
<dbReference type="Pfam" id="PF00370">
    <property type="entry name" value="FGGY_N"/>
    <property type="match status" value="1"/>
</dbReference>
<dbReference type="GO" id="GO:0008993">
    <property type="term" value="F:rhamnulokinase activity"/>
    <property type="evidence" value="ECO:0007669"/>
    <property type="project" value="UniProtKB-EC"/>
</dbReference>
<dbReference type="CDD" id="cd07771">
    <property type="entry name" value="ASKHA_NBD_FGGY_RhaB-like"/>
    <property type="match status" value="1"/>
</dbReference>
<dbReference type="AlphaFoldDB" id="A0A0M2NKE2"/>
<dbReference type="OrthoDB" id="9805576at2"/>
<evidence type="ECO:0000313" key="11">
    <source>
        <dbReference type="Proteomes" id="UP000034076"/>
    </source>
</evidence>
<dbReference type="Gene3D" id="3.30.420.40">
    <property type="match status" value="2"/>
</dbReference>
<dbReference type="InterPro" id="IPR018484">
    <property type="entry name" value="FGGY_N"/>
</dbReference>
<keyword evidence="5" id="KW-0067">ATP-binding</keyword>
<comment type="similarity">
    <text evidence="1">Belongs to the FGGY kinase family.</text>
</comment>
<keyword evidence="11" id="KW-1185">Reference proteome</keyword>
<dbReference type="GO" id="GO:0005829">
    <property type="term" value="C:cytosol"/>
    <property type="evidence" value="ECO:0007669"/>
    <property type="project" value="TreeGrafter"/>
</dbReference>
<evidence type="ECO:0000256" key="5">
    <source>
        <dbReference type="ARBA" id="ARBA00022840"/>
    </source>
</evidence>
<comment type="caution">
    <text evidence="10">The sequence shown here is derived from an EMBL/GenBank/DDBJ whole genome shotgun (WGS) entry which is preliminary data.</text>
</comment>
<protein>
    <submittedName>
        <fullName evidence="10">Rhamnulokinase</fullName>
        <ecNumber evidence="10">2.7.1.5</ecNumber>
    </submittedName>
</protein>
<sequence>MAKQKYLVLDFGASHGRCIVAKYDGESFEMETVHEFDNIPVRFAGTLYWDVLRLANEAKTGIKAAYQRHRDLCSVGIDTWGCDFGYLDKCGRLLENPVNYRDEARYIYKKELDETFGEYEIFKLGGTNTNNIMGLYELYAQKQQDASALCAAERLLMMPDLLNYNLTGVAVNEYTNATMTLMVDQENKQWEKRFFERLGLPQHICREILQPGTLIGEIQPGVAREYEVPQLPVVAVATHDTASAMAGVPVSAEQTQDWAYISLGTWAIFGVEGNTIHRDRRTFELGFANQGGCEGKTNLVNLFTGLWVIQECHKRWSEEAGRKLKWDEVIDAAQKAGGGRAFIDLDAEEFAHPNPNMPLRIQEYQKKRGGYVPQGMGEVARCVYDSLVLAIKYCGLAIERITGKKLELLHVVGGGSKSSVLCQWIADAIGVHVKAGPAETTSVGNLLMQMKGLGHIGSLQEGRQIAARSADTKDYYPAKGGGWDDLFERYMKAVGKTI</sequence>
<evidence type="ECO:0000256" key="6">
    <source>
        <dbReference type="ARBA" id="ARBA00023157"/>
    </source>
</evidence>
<dbReference type="GO" id="GO:0004370">
    <property type="term" value="F:glycerol kinase activity"/>
    <property type="evidence" value="ECO:0007669"/>
    <property type="project" value="TreeGrafter"/>
</dbReference>
<dbReference type="Pfam" id="PF02782">
    <property type="entry name" value="FGGY_C"/>
    <property type="match status" value="1"/>
</dbReference>
<dbReference type="GO" id="GO:0006071">
    <property type="term" value="P:glycerol metabolic process"/>
    <property type="evidence" value="ECO:0007669"/>
    <property type="project" value="TreeGrafter"/>
</dbReference>
<dbReference type="Proteomes" id="UP000034076">
    <property type="component" value="Unassembled WGS sequence"/>
</dbReference>
<dbReference type="InterPro" id="IPR043129">
    <property type="entry name" value="ATPase_NBD"/>
</dbReference>
<keyword evidence="6" id="KW-1015">Disulfide bond</keyword>
<dbReference type="SUPFAM" id="SSF53067">
    <property type="entry name" value="Actin-like ATPase domain"/>
    <property type="match status" value="2"/>
</dbReference>
<reference evidence="10 11" key="1">
    <citation type="submission" date="2015-04" db="EMBL/GenBank/DDBJ databases">
        <title>Draft genome sequence of bacteremic isolate Catabacter hongkongensis type strain HKU16T.</title>
        <authorList>
            <person name="Lau S.K."/>
            <person name="Teng J.L."/>
            <person name="Huang Y."/>
            <person name="Curreem S.O."/>
            <person name="Tsui S.K."/>
            <person name="Woo P.C."/>
        </authorList>
    </citation>
    <scope>NUCLEOTIDE SEQUENCE [LARGE SCALE GENOMIC DNA]</scope>
    <source>
        <strain evidence="10 11">HKU16</strain>
    </source>
</reference>